<reference evidence="1 2" key="1">
    <citation type="submission" date="2022-05" db="EMBL/GenBank/DDBJ databases">
        <authorList>
            <consortium name="Genoscope - CEA"/>
            <person name="William W."/>
        </authorList>
    </citation>
    <scope>NUCLEOTIDE SEQUENCE [LARGE SCALE GENOMIC DNA]</scope>
</reference>
<sequence>MSLADLVDESFIRELVEREFSYKSISERLRILFPESRGLSARSVRRFCKDRNINVTSLQWISDEHLEEMVSTNILQVKLNFVNCIKCRCPIISIYKPIKHLNEAYILNEKYNDSLNATICFSFQYGHTYRRRMM</sequence>
<comment type="caution">
    <text evidence="1">The sequence shown here is derived from an EMBL/GenBank/DDBJ whole genome shotgun (WGS) entry which is preliminary data.</text>
</comment>
<keyword evidence="2" id="KW-1185">Reference proteome</keyword>
<evidence type="ECO:0000313" key="1">
    <source>
        <dbReference type="EMBL" id="CAH3191582.1"/>
    </source>
</evidence>
<protein>
    <recommendedName>
        <fullName evidence="3">Transposase Tc1-like domain-containing protein</fullName>
    </recommendedName>
</protein>
<evidence type="ECO:0008006" key="3">
    <source>
        <dbReference type="Google" id="ProtNLM"/>
    </source>
</evidence>
<proteinExistence type="predicted"/>
<dbReference type="EMBL" id="CALNXI010002956">
    <property type="protein sequence ID" value="CAH3191582.1"/>
    <property type="molecule type" value="Genomic_DNA"/>
</dbReference>
<name>A0ABN8SIU2_9CNID</name>
<organism evidence="1 2">
    <name type="scientific">Porites evermanni</name>
    <dbReference type="NCBI Taxonomy" id="104178"/>
    <lineage>
        <taxon>Eukaryota</taxon>
        <taxon>Metazoa</taxon>
        <taxon>Cnidaria</taxon>
        <taxon>Anthozoa</taxon>
        <taxon>Hexacorallia</taxon>
        <taxon>Scleractinia</taxon>
        <taxon>Fungiina</taxon>
        <taxon>Poritidae</taxon>
        <taxon>Porites</taxon>
    </lineage>
</organism>
<dbReference type="Proteomes" id="UP001159427">
    <property type="component" value="Unassembled WGS sequence"/>
</dbReference>
<accession>A0ABN8SIU2</accession>
<evidence type="ECO:0000313" key="2">
    <source>
        <dbReference type="Proteomes" id="UP001159427"/>
    </source>
</evidence>
<gene>
    <name evidence="1" type="ORF">PEVE_00022100</name>
</gene>